<evidence type="ECO:0000256" key="6">
    <source>
        <dbReference type="ARBA" id="ARBA00023163"/>
    </source>
</evidence>
<dbReference type="PROSITE" id="PS50114">
    <property type="entry name" value="GATA_ZN_FINGER_2"/>
    <property type="match status" value="1"/>
</dbReference>
<dbReference type="SUPFAM" id="SSF57716">
    <property type="entry name" value="Glucocorticoid receptor-like (DNA-binding domain)"/>
    <property type="match status" value="1"/>
</dbReference>
<evidence type="ECO:0000256" key="2">
    <source>
        <dbReference type="ARBA" id="ARBA00022771"/>
    </source>
</evidence>
<protein>
    <recommendedName>
        <fullName evidence="10">GATA-type domain-containing protein</fullName>
    </recommendedName>
</protein>
<keyword evidence="5" id="KW-0238">DNA-binding</keyword>
<accession>A0A8T1PFI3</accession>
<name>A0A8T1PFI3_CARIL</name>
<comment type="function">
    <text evidence="8">Transcriptional regulator that specifically binds 5'-GATA-3' or 5'-GAT-3' motifs within gene promoters.</text>
</comment>
<dbReference type="Pfam" id="PF00320">
    <property type="entry name" value="GATA"/>
    <property type="match status" value="1"/>
</dbReference>
<dbReference type="AlphaFoldDB" id="A0A8T1PFI3"/>
<keyword evidence="1" id="KW-0479">Metal-binding</keyword>
<dbReference type="GO" id="GO:0043565">
    <property type="term" value="F:sequence-specific DNA binding"/>
    <property type="evidence" value="ECO:0007669"/>
    <property type="project" value="InterPro"/>
</dbReference>
<evidence type="ECO:0000256" key="4">
    <source>
        <dbReference type="ARBA" id="ARBA00023015"/>
    </source>
</evidence>
<sequence length="99" mass="10758">MGMMDRIENESLSEAITVENKKCCADCKTTKTPLWRGGLVGPKSSCNACGIKYRKRRKLKEEVSAERLVNSGISWNSMIAGCEACNHLSTTSNGKGSSI</sequence>
<evidence type="ECO:0000256" key="1">
    <source>
        <dbReference type="ARBA" id="ARBA00022723"/>
    </source>
</evidence>
<keyword evidence="6" id="KW-0804">Transcription</keyword>
<evidence type="ECO:0000256" key="5">
    <source>
        <dbReference type="ARBA" id="ARBA00023125"/>
    </source>
</evidence>
<dbReference type="SMART" id="SM00401">
    <property type="entry name" value="ZnF_GATA"/>
    <property type="match status" value="1"/>
</dbReference>
<keyword evidence="3" id="KW-0862">Zinc</keyword>
<dbReference type="PANTHER" id="PTHR47172">
    <property type="entry name" value="OS01G0976800 PROTEIN"/>
    <property type="match status" value="1"/>
</dbReference>
<evidence type="ECO:0000259" key="10">
    <source>
        <dbReference type="PROSITE" id="PS50114"/>
    </source>
</evidence>
<gene>
    <name evidence="11" type="ORF">CIPAW_10G131900</name>
</gene>
<evidence type="ECO:0000313" key="12">
    <source>
        <dbReference type="Proteomes" id="UP000811609"/>
    </source>
</evidence>
<dbReference type="CDD" id="cd00202">
    <property type="entry name" value="ZnF_GATA"/>
    <property type="match status" value="1"/>
</dbReference>
<proteinExistence type="inferred from homology"/>
<dbReference type="PANTHER" id="PTHR47172:SF9">
    <property type="entry name" value="GATA TRANSCRIPTION FACTOR 23"/>
    <property type="match status" value="1"/>
</dbReference>
<reference evidence="11" key="1">
    <citation type="submission" date="2020-12" db="EMBL/GenBank/DDBJ databases">
        <title>WGS assembly of Carya illinoinensis cv. Pawnee.</title>
        <authorList>
            <person name="Platts A."/>
            <person name="Shu S."/>
            <person name="Wright S."/>
            <person name="Barry K."/>
            <person name="Edger P."/>
            <person name="Pires J.C."/>
            <person name="Schmutz J."/>
        </authorList>
    </citation>
    <scope>NUCLEOTIDE SEQUENCE</scope>
    <source>
        <tissue evidence="11">Leaf</tissue>
    </source>
</reference>
<dbReference type="GO" id="GO:0006355">
    <property type="term" value="P:regulation of DNA-templated transcription"/>
    <property type="evidence" value="ECO:0007669"/>
    <property type="project" value="InterPro"/>
</dbReference>
<keyword evidence="4" id="KW-0805">Transcription regulation</keyword>
<comment type="caution">
    <text evidence="11">The sequence shown here is derived from an EMBL/GenBank/DDBJ whole genome shotgun (WGS) entry which is preliminary data.</text>
</comment>
<keyword evidence="12" id="KW-1185">Reference proteome</keyword>
<dbReference type="Proteomes" id="UP000811609">
    <property type="component" value="Chromosome 10"/>
</dbReference>
<feature type="domain" description="GATA-type" evidence="10">
    <location>
        <begin position="24"/>
        <end position="72"/>
    </location>
</feature>
<evidence type="ECO:0000256" key="8">
    <source>
        <dbReference type="ARBA" id="ARBA00037539"/>
    </source>
</evidence>
<dbReference type="GO" id="GO:0008270">
    <property type="term" value="F:zinc ion binding"/>
    <property type="evidence" value="ECO:0007669"/>
    <property type="project" value="UniProtKB-KW"/>
</dbReference>
<evidence type="ECO:0000313" key="11">
    <source>
        <dbReference type="EMBL" id="KAG6639867.1"/>
    </source>
</evidence>
<comment type="similarity">
    <text evidence="7">Belongs to the type IV zinc-finger family. Class B subfamily.</text>
</comment>
<evidence type="ECO:0000256" key="7">
    <source>
        <dbReference type="ARBA" id="ARBA00024019"/>
    </source>
</evidence>
<evidence type="ECO:0000256" key="9">
    <source>
        <dbReference type="PROSITE-ProRule" id="PRU00094"/>
    </source>
</evidence>
<dbReference type="PROSITE" id="PS00344">
    <property type="entry name" value="GATA_ZN_FINGER_1"/>
    <property type="match status" value="1"/>
</dbReference>
<keyword evidence="2 9" id="KW-0863">Zinc-finger</keyword>
<dbReference type="InterPro" id="IPR013088">
    <property type="entry name" value="Znf_NHR/GATA"/>
</dbReference>
<dbReference type="Gene3D" id="3.30.50.10">
    <property type="entry name" value="Erythroid Transcription Factor GATA-1, subunit A"/>
    <property type="match status" value="1"/>
</dbReference>
<dbReference type="EMBL" id="CM031818">
    <property type="protein sequence ID" value="KAG6639867.1"/>
    <property type="molecule type" value="Genomic_DNA"/>
</dbReference>
<organism evidence="11 12">
    <name type="scientific">Carya illinoinensis</name>
    <name type="common">Pecan</name>
    <dbReference type="NCBI Taxonomy" id="32201"/>
    <lineage>
        <taxon>Eukaryota</taxon>
        <taxon>Viridiplantae</taxon>
        <taxon>Streptophyta</taxon>
        <taxon>Embryophyta</taxon>
        <taxon>Tracheophyta</taxon>
        <taxon>Spermatophyta</taxon>
        <taxon>Magnoliopsida</taxon>
        <taxon>eudicotyledons</taxon>
        <taxon>Gunneridae</taxon>
        <taxon>Pentapetalae</taxon>
        <taxon>rosids</taxon>
        <taxon>fabids</taxon>
        <taxon>Fagales</taxon>
        <taxon>Juglandaceae</taxon>
        <taxon>Carya</taxon>
    </lineage>
</organism>
<evidence type="ECO:0000256" key="3">
    <source>
        <dbReference type="ARBA" id="ARBA00022833"/>
    </source>
</evidence>
<dbReference type="InterPro" id="IPR000679">
    <property type="entry name" value="Znf_GATA"/>
</dbReference>